<dbReference type="PANTHER" id="PTHR45777">
    <property type="entry name" value="METHIONINE AMINOPEPTIDASE 2"/>
    <property type="match status" value="1"/>
</dbReference>
<dbReference type="GO" id="GO:0004239">
    <property type="term" value="F:initiator methionyl aminopeptidase activity"/>
    <property type="evidence" value="ECO:0007669"/>
    <property type="project" value="UniProtKB-UniRule"/>
</dbReference>
<dbReference type="GO" id="GO:0006508">
    <property type="term" value="P:proteolysis"/>
    <property type="evidence" value="ECO:0007669"/>
    <property type="project" value="UniProtKB-KW"/>
</dbReference>
<name>A0A9P8A7M1_MORAP</name>
<evidence type="ECO:0000256" key="9">
    <source>
        <dbReference type="ARBA" id="ARBA00022723"/>
    </source>
</evidence>
<evidence type="ECO:0000256" key="12">
    <source>
        <dbReference type="ARBA" id="ARBA00023163"/>
    </source>
</evidence>
<keyword evidence="10 14" id="KW-0378">Hydrolase</keyword>
<feature type="binding site" evidence="14">
    <location>
        <position position="444"/>
    </location>
    <ligand>
        <name>a divalent metal cation</name>
        <dbReference type="ChEBI" id="CHEBI:60240"/>
        <label>1</label>
    </ligand>
</feature>
<comment type="similarity">
    <text evidence="14">Belongs to the peptidase M24A family. Methionine aminopeptidase eukaryotic type 2 subfamily.</text>
</comment>
<comment type="subcellular location">
    <subcellularLocation>
        <location evidence="14">Cytoplasm</location>
    </subcellularLocation>
    <subcellularLocation>
        <location evidence="4">Nucleus</location>
    </subcellularLocation>
</comment>
<evidence type="ECO:0000256" key="13">
    <source>
        <dbReference type="ARBA" id="ARBA00023242"/>
    </source>
</evidence>
<evidence type="ECO:0000256" key="2">
    <source>
        <dbReference type="ARBA" id="ARBA00001936"/>
    </source>
</evidence>
<dbReference type="GO" id="GO:0005737">
    <property type="term" value="C:cytoplasm"/>
    <property type="evidence" value="ECO:0007669"/>
    <property type="project" value="UniProtKB-SubCell"/>
</dbReference>
<evidence type="ECO:0000256" key="7">
    <source>
        <dbReference type="ARBA" id="ARBA00022490"/>
    </source>
</evidence>
<evidence type="ECO:0000259" key="17">
    <source>
        <dbReference type="Pfam" id="PF00557"/>
    </source>
</evidence>
<reference evidence="18" key="1">
    <citation type="submission" date="2021-07" db="EMBL/GenBank/DDBJ databases">
        <title>Draft genome of Mortierella alpina, strain LL118, isolated from an aspen leaf litter sample.</title>
        <authorList>
            <person name="Yang S."/>
            <person name="Vinatzer B.A."/>
        </authorList>
    </citation>
    <scope>NUCLEOTIDE SEQUENCE</scope>
    <source>
        <strain evidence="18">LL118</strain>
    </source>
</reference>
<dbReference type="Pfam" id="PF00557">
    <property type="entry name" value="Peptidase_M24"/>
    <property type="match status" value="1"/>
</dbReference>
<dbReference type="Gene3D" id="6.10.140.1520">
    <property type="match status" value="1"/>
</dbReference>
<dbReference type="InterPro" id="IPR000994">
    <property type="entry name" value="Pept_M24"/>
</dbReference>
<feature type="compositionally biased region" description="Polar residues" evidence="16">
    <location>
        <begin position="700"/>
        <end position="710"/>
    </location>
</feature>
<dbReference type="InterPro" id="IPR018349">
    <property type="entry name" value="Pept_M24A_MAP2_BS"/>
</dbReference>
<evidence type="ECO:0000256" key="11">
    <source>
        <dbReference type="ARBA" id="ARBA00023015"/>
    </source>
</evidence>
<feature type="binding site" evidence="14">
    <location>
        <position position="247"/>
    </location>
    <ligand>
        <name>a divalent metal cation</name>
        <dbReference type="ChEBI" id="CHEBI:60240"/>
        <label>2</label>
        <note>catalytic</note>
    </ligand>
</feature>
<keyword evidence="9 14" id="KW-0479">Metal-binding</keyword>
<dbReference type="InterPro" id="IPR036388">
    <property type="entry name" value="WH-like_DNA-bd_sf"/>
</dbReference>
<feature type="binding site" evidence="14">
    <location>
        <position position="216"/>
    </location>
    <ligand>
        <name>substrate</name>
    </ligand>
</feature>
<evidence type="ECO:0000256" key="1">
    <source>
        <dbReference type="ARBA" id="ARBA00000294"/>
    </source>
</evidence>
<dbReference type="GO" id="GO:0046872">
    <property type="term" value="F:metal ion binding"/>
    <property type="evidence" value="ECO:0007669"/>
    <property type="project" value="UniProtKB-UniRule"/>
</dbReference>
<evidence type="ECO:0000256" key="16">
    <source>
        <dbReference type="SAM" id="MobiDB-lite"/>
    </source>
</evidence>
<evidence type="ECO:0000256" key="14">
    <source>
        <dbReference type="HAMAP-Rule" id="MF_03175"/>
    </source>
</evidence>
<proteinExistence type="inferred from homology"/>
<dbReference type="SUPFAM" id="SSF55920">
    <property type="entry name" value="Creatinase/aminopeptidase"/>
    <property type="match status" value="1"/>
</dbReference>
<feature type="binding site" evidence="14">
    <location>
        <position position="247"/>
    </location>
    <ligand>
        <name>a divalent metal cation</name>
        <dbReference type="ChEBI" id="CHEBI:60240"/>
        <label>1</label>
    </ligand>
</feature>
<feature type="binding site" evidence="14">
    <location>
        <position position="324"/>
    </location>
    <ligand>
        <name>substrate</name>
    </ligand>
</feature>
<dbReference type="EC" id="3.4.11.18" evidence="14"/>
<dbReference type="SUPFAM" id="SSF140718">
    <property type="entry name" value="Mediator hinge subcomplex-like"/>
    <property type="match status" value="1"/>
</dbReference>
<feature type="domain" description="Peptidase M24" evidence="17">
    <location>
        <begin position="153"/>
        <end position="357"/>
    </location>
</feature>
<dbReference type="NCBIfam" id="TIGR00501">
    <property type="entry name" value="met_pdase_II"/>
    <property type="match status" value="1"/>
</dbReference>
<keyword evidence="13" id="KW-0539">Nucleus</keyword>
<dbReference type="InterPro" id="IPR050247">
    <property type="entry name" value="Met_Aminopeptidase_Type2"/>
</dbReference>
<keyword evidence="8 14" id="KW-0645">Protease</keyword>
<feature type="binding site" evidence="14">
    <location>
        <position position="236"/>
    </location>
    <ligand>
        <name>a divalent metal cation</name>
        <dbReference type="ChEBI" id="CHEBI:60240"/>
        <label>1</label>
    </ligand>
</feature>
<evidence type="ECO:0000256" key="15">
    <source>
        <dbReference type="RuleBase" id="RU003653"/>
    </source>
</evidence>
<dbReference type="InterPro" id="IPR001714">
    <property type="entry name" value="Pept_M24_MAP"/>
</dbReference>
<evidence type="ECO:0000313" key="19">
    <source>
        <dbReference type="Proteomes" id="UP000717515"/>
    </source>
</evidence>
<comment type="cofactor">
    <cofactor evidence="2">
        <name>Mn(2+)</name>
        <dbReference type="ChEBI" id="CHEBI:29035"/>
    </cofactor>
</comment>
<dbReference type="GO" id="GO:0006357">
    <property type="term" value="P:regulation of transcription by RNA polymerase II"/>
    <property type="evidence" value="ECO:0007669"/>
    <property type="project" value="InterPro"/>
</dbReference>
<evidence type="ECO:0000256" key="5">
    <source>
        <dbReference type="ARBA" id="ARBA00009994"/>
    </source>
</evidence>
<keyword evidence="11" id="KW-0805">Transcription regulation</keyword>
<dbReference type="Pfam" id="PF05983">
    <property type="entry name" value="Med7"/>
    <property type="match status" value="1"/>
</dbReference>
<evidence type="ECO:0000256" key="6">
    <source>
        <dbReference type="ARBA" id="ARBA00022438"/>
    </source>
</evidence>
<feature type="compositionally biased region" description="Basic residues" evidence="16">
    <location>
        <begin position="86"/>
        <end position="100"/>
    </location>
</feature>
<comment type="caution">
    <text evidence="18">The sequence shown here is derived from an EMBL/GenBank/DDBJ whole genome shotgun (WGS) entry which is preliminary data.</text>
</comment>
<feature type="compositionally biased region" description="Acidic residues" evidence="16">
    <location>
        <begin position="63"/>
        <end position="77"/>
    </location>
</feature>
<dbReference type="GO" id="GO:0003712">
    <property type="term" value="F:transcription coregulator activity"/>
    <property type="evidence" value="ECO:0007669"/>
    <property type="project" value="InterPro"/>
</dbReference>
<dbReference type="AlphaFoldDB" id="A0A9P8A7M1"/>
<dbReference type="PROSITE" id="PS01202">
    <property type="entry name" value="MAP_2"/>
    <property type="match status" value="1"/>
</dbReference>
<comment type="cofactor">
    <cofactor evidence="3">
        <name>Fe(2+)</name>
        <dbReference type="ChEBI" id="CHEBI:29033"/>
    </cofactor>
</comment>
<gene>
    <name evidence="18" type="ORF">KVV02_002029</name>
</gene>
<dbReference type="InterPro" id="IPR036005">
    <property type="entry name" value="Creatinase/aminopeptidase-like"/>
</dbReference>
<dbReference type="Proteomes" id="UP000717515">
    <property type="component" value="Unassembled WGS sequence"/>
</dbReference>
<evidence type="ECO:0000256" key="8">
    <source>
        <dbReference type="ARBA" id="ARBA00022670"/>
    </source>
</evidence>
<keyword evidence="7 14" id="KW-0963">Cytoplasm</keyword>
<organism evidence="18 19">
    <name type="scientific">Mortierella alpina</name>
    <name type="common">Oleaginous fungus</name>
    <name type="synonym">Mortierella renispora</name>
    <dbReference type="NCBI Taxonomy" id="64518"/>
    <lineage>
        <taxon>Eukaryota</taxon>
        <taxon>Fungi</taxon>
        <taxon>Fungi incertae sedis</taxon>
        <taxon>Mucoromycota</taxon>
        <taxon>Mortierellomycotina</taxon>
        <taxon>Mortierellomycetes</taxon>
        <taxon>Mortierellales</taxon>
        <taxon>Mortierellaceae</taxon>
        <taxon>Mortierella</taxon>
    </lineage>
</organism>
<dbReference type="CDD" id="cd01088">
    <property type="entry name" value="MetAP2"/>
    <property type="match status" value="1"/>
</dbReference>
<feature type="binding site" evidence="14">
    <location>
        <position position="316"/>
    </location>
    <ligand>
        <name>a divalent metal cation</name>
        <dbReference type="ChEBI" id="CHEBI:60240"/>
        <label>2</label>
        <note>catalytic</note>
    </ligand>
</feature>
<dbReference type="GO" id="GO:0016592">
    <property type="term" value="C:mediator complex"/>
    <property type="evidence" value="ECO:0007669"/>
    <property type="project" value="InterPro"/>
</dbReference>
<dbReference type="Gene3D" id="6.10.140.200">
    <property type="match status" value="1"/>
</dbReference>
<dbReference type="InterPro" id="IPR002468">
    <property type="entry name" value="Pept_M24A_MAP2"/>
</dbReference>
<comment type="function">
    <text evidence="14 15">Cotranslationally removes the N-terminal methionine from nascent proteins. The N-terminal methionine is often cleaved when the second residue in the primary sequence is small and uncharged (Met-Ala-, Cys, Gly, Pro, Ser, Thr, or Val).</text>
</comment>
<evidence type="ECO:0000313" key="18">
    <source>
        <dbReference type="EMBL" id="KAG9325175.1"/>
    </source>
</evidence>
<dbReference type="SUPFAM" id="SSF46785">
    <property type="entry name" value="Winged helix' DNA-binding domain"/>
    <property type="match status" value="1"/>
</dbReference>
<feature type="binding site" evidence="14">
    <location>
        <position position="349"/>
    </location>
    <ligand>
        <name>a divalent metal cation</name>
        <dbReference type="ChEBI" id="CHEBI:60240"/>
        <label>2</label>
        <note>catalytic</note>
    </ligand>
</feature>
<comment type="cofactor">
    <cofactor evidence="14">
        <name>Co(2+)</name>
        <dbReference type="ChEBI" id="CHEBI:48828"/>
    </cofactor>
    <cofactor evidence="14">
        <name>Zn(2+)</name>
        <dbReference type="ChEBI" id="CHEBI:29105"/>
    </cofactor>
    <cofactor evidence="14">
        <name>Mn(2+)</name>
        <dbReference type="ChEBI" id="CHEBI:29035"/>
    </cofactor>
    <cofactor evidence="14">
        <name>Fe(2+)</name>
        <dbReference type="ChEBI" id="CHEBI:29033"/>
    </cofactor>
    <text evidence="14">Binds 2 divalent metal cations per subunit. Has a high-affinity and a low affinity metal-binding site. The true nature of the physiological cofactor is under debate. The enzyme is active with cobalt, zinc, manganese or divalent iron ions. Most likely, methionine aminopeptidases function as mononuclear Fe(2+)-metalloproteases under physiological conditions, and the catalytically relevant metal-binding site has been assigned to the histidine-containing high-affinity site.</text>
</comment>
<feature type="region of interest" description="Disordered" evidence="16">
    <location>
        <begin position="695"/>
        <end position="721"/>
    </location>
</feature>
<evidence type="ECO:0000256" key="10">
    <source>
        <dbReference type="ARBA" id="ARBA00022801"/>
    </source>
</evidence>
<comment type="catalytic activity">
    <reaction evidence="1 14 15">
        <text>Release of N-terminal amino acids, preferentially methionine, from peptides and arylamides.</text>
        <dbReference type="EC" id="3.4.11.18"/>
    </reaction>
</comment>
<feature type="region of interest" description="Disordered" evidence="16">
    <location>
        <begin position="1"/>
        <end position="104"/>
    </location>
</feature>
<dbReference type="InterPro" id="IPR044888">
    <property type="entry name" value="Mediatior_Med7_sf"/>
</dbReference>
<dbReference type="Gene3D" id="1.10.10.10">
    <property type="entry name" value="Winged helix-like DNA-binding domain superfamily/Winged helix DNA-binding domain"/>
    <property type="match status" value="1"/>
</dbReference>
<sequence>MTMDETLGDDLAKTLSLKDQSQKEAVADTNPATPAAKKNKKKKKPATAVPASNDNEEKAAEDANGDDEEDEDDDEDGANTTETTTVKKKKKKNNKKKKKVVQTEPPTIPVSKMFANQIYPEGEMQDYNEDNLWRTTNEEKRYLERQTYDQYNEVRRAAEVHRQVRSYARRNIKPGMSMIEIVEMIENGTRNLVEANGFESGIGFPTGCSLNHCAAHYTPNAGDKTVLKYEDVCKIDFGVHVNGRIIDSAFTLTFDPVYDNLLAGVKAATNAGIKEAGIDVRLCDIGAAIQEVMESYEVEIQGKTYQVKPIRNLNGHSIDPYKIHGGKSVPIVKGGDQTKMEEGEYFAIETFGSTGRGYVHEDMECSHYARVYDVQHVPLRLPRAKTLLARINKEFGTLPFCRRYLDRVGETKYVLALNNLVDAGIVEAYPPLVDTKGSYTAQYEHTLVLKPTRKEVLSRDSGNIMEEAAAQQQGAAFPAPPYYFQRYTVENLNLLEKARSDPDHPEISKRLNELPFPILALEPPPPVKRGVYWLFGRPWPVQDSLATLEEQGIEQLYPKGSIDRVKELKKLNHSAVFNFLELVHTLSTSPSEFATKVDQIRVIFINMHHILNEYRPHQARETLRLMMEDQLNRKKQETIAMRETCANLRKQLAALKALKQERLPVPGLEPDVEMTAAASTPDGTTSTSLQETLDIKPRRNSGSEVRSQLYSDVAPSDPATRKNAEAMARMMDLCDDIQ</sequence>
<dbReference type="GO" id="GO:0070006">
    <property type="term" value="F:metalloaminopeptidase activity"/>
    <property type="evidence" value="ECO:0007669"/>
    <property type="project" value="UniProtKB-UniRule"/>
</dbReference>
<dbReference type="HAMAP" id="MF_03175">
    <property type="entry name" value="MetAP_2_euk"/>
    <property type="match status" value="1"/>
</dbReference>
<dbReference type="PANTHER" id="PTHR45777:SF2">
    <property type="entry name" value="METHIONINE AMINOPEPTIDASE 2"/>
    <property type="match status" value="1"/>
</dbReference>
<keyword evidence="6 14" id="KW-0031">Aminopeptidase</keyword>
<accession>A0A9P8A7M1</accession>
<protein>
    <recommendedName>
        <fullName evidence="14">Methionine aminopeptidase 2</fullName>
        <shortName evidence="14">MAP 2</shortName>
        <shortName evidence="14">MetAP 2</shortName>
        <ecNumber evidence="14">3.4.11.18</ecNumber>
    </recommendedName>
    <alternativeName>
        <fullName evidence="14">Peptidase M</fullName>
    </alternativeName>
</protein>
<dbReference type="InterPro" id="IPR037212">
    <property type="entry name" value="Med7/Med21-like"/>
</dbReference>
<evidence type="ECO:0000256" key="4">
    <source>
        <dbReference type="ARBA" id="ARBA00004123"/>
    </source>
</evidence>
<dbReference type="InterPro" id="IPR009244">
    <property type="entry name" value="Mediatior_Med7"/>
</dbReference>
<dbReference type="Gene3D" id="3.90.230.10">
    <property type="entry name" value="Creatinase/methionine aminopeptidase superfamily"/>
    <property type="match status" value="1"/>
</dbReference>
<dbReference type="EMBL" id="JAIFTL010000046">
    <property type="protein sequence ID" value="KAG9325175.1"/>
    <property type="molecule type" value="Genomic_DNA"/>
</dbReference>
<dbReference type="InterPro" id="IPR036390">
    <property type="entry name" value="WH_DNA-bd_sf"/>
</dbReference>
<keyword evidence="12" id="KW-0804">Transcription</keyword>
<feature type="binding site" evidence="14">
    <location>
        <position position="444"/>
    </location>
    <ligand>
        <name>a divalent metal cation</name>
        <dbReference type="ChEBI" id="CHEBI:60240"/>
        <label>2</label>
        <note>catalytic</note>
    </ligand>
</feature>
<comment type="similarity">
    <text evidence="5">Belongs to the Mediator complex subunit 7 family.</text>
</comment>
<evidence type="ECO:0000256" key="3">
    <source>
        <dbReference type="ARBA" id="ARBA00001954"/>
    </source>
</evidence>
<dbReference type="PRINTS" id="PR00599">
    <property type="entry name" value="MAPEPTIDASE"/>
</dbReference>